<accession>A0A8I2Z593</accession>
<sequence>MSKSSWLQTDEAGSPHLSIDAPESQVRDGSYATEDSKKDPVPVLKDDDTVEDPINPKTADSDKALEQDEKEATDKSNIIMDWTRHAKPEGRYTVDHKKWVQPYPGDRVTTKLNKVD</sequence>
<gene>
    <name evidence="2" type="ORF">HYQ45_017134</name>
</gene>
<proteinExistence type="predicted"/>
<evidence type="ECO:0000313" key="3">
    <source>
        <dbReference type="Proteomes" id="UP000689129"/>
    </source>
</evidence>
<protein>
    <submittedName>
        <fullName evidence="2">Uncharacterized protein</fullName>
    </submittedName>
</protein>
<organism evidence="2 3">
    <name type="scientific">Verticillium longisporum</name>
    <name type="common">Verticillium dahliae var. longisporum</name>
    <dbReference type="NCBI Taxonomy" id="100787"/>
    <lineage>
        <taxon>Eukaryota</taxon>
        <taxon>Fungi</taxon>
        <taxon>Dikarya</taxon>
        <taxon>Ascomycota</taxon>
        <taxon>Pezizomycotina</taxon>
        <taxon>Sordariomycetes</taxon>
        <taxon>Hypocreomycetidae</taxon>
        <taxon>Glomerellales</taxon>
        <taxon>Plectosphaerellaceae</taxon>
        <taxon>Verticillium</taxon>
    </lineage>
</organism>
<comment type="caution">
    <text evidence="2">The sequence shown here is derived from an EMBL/GenBank/DDBJ whole genome shotgun (WGS) entry which is preliminary data.</text>
</comment>
<reference evidence="2" key="1">
    <citation type="journal article" date="2021" name="Mol. Plant Pathol.">
        <title>A 20-kb lineage-specific genomic region tames virulence in pathogenic amphidiploid Verticillium longisporum.</title>
        <authorList>
            <person name="Harting R."/>
            <person name="Starke J."/>
            <person name="Kusch H."/>
            <person name="Poggeler S."/>
            <person name="Maurus I."/>
            <person name="Schluter R."/>
            <person name="Landesfeind M."/>
            <person name="Bulla I."/>
            <person name="Nowrousian M."/>
            <person name="de Jonge R."/>
            <person name="Stahlhut G."/>
            <person name="Hoff K.J."/>
            <person name="Asshauer K.P."/>
            <person name="Thurmer A."/>
            <person name="Stanke M."/>
            <person name="Daniel R."/>
            <person name="Morgenstern B."/>
            <person name="Thomma B.P.H.J."/>
            <person name="Kronstad J.W."/>
            <person name="Braus-Stromeyer S.A."/>
            <person name="Braus G.H."/>
        </authorList>
    </citation>
    <scope>NUCLEOTIDE SEQUENCE</scope>
    <source>
        <strain evidence="2">Vl32</strain>
    </source>
</reference>
<name>A0A8I2Z593_VERLO</name>
<feature type="compositionally biased region" description="Basic and acidic residues" evidence="1">
    <location>
        <begin position="59"/>
        <end position="74"/>
    </location>
</feature>
<evidence type="ECO:0000256" key="1">
    <source>
        <dbReference type="SAM" id="MobiDB-lite"/>
    </source>
</evidence>
<dbReference type="EMBL" id="JAEMWZ010000548">
    <property type="protein sequence ID" value="KAG7112729.1"/>
    <property type="molecule type" value="Genomic_DNA"/>
</dbReference>
<dbReference type="Proteomes" id="UP000689129">
    <property type="component" value="Unassembled WGS sequence"/>
</dbReference>
<feature type="compositionally biased region" description="Basic and acidic residues" evidence="1">
    <location>
        <begin position="34"/>
        <end position="47"/>
    </location>
</feature>
<dbReference type="OrthoDB" id="4357148at2759"/>
<dbReference type="AlphaFoldDB" id="A0A8I2Z593"/>
<evidence type="ECO:0000313" key="2">
    <source>
        <dbReference type="EMBL" id="KAG7112729.1"/>
    </source>
</evidence>
<feature type="region of interest" description="Disordered" evidence="1">
    <location>
        <begin position="1"/>
        <end position="77"/>
    </location>
</feature>